<feature type="non-terminal residue" evidence="2">
    <location>
        <position position="89"/>
    </location>
</feature>
<proteinExistence type="predicted"/>
<accession>A0A9Q0N593</accession>
<dbReference type="OrthoDB" id="8123454at2759"/>
<keyword evidence="3" id="KW-1185">Reference proteome</keyword>
<dbReference type="Proteomes" id="UP001151699">
    <property type="component" value="Chromosome B"/>
</dbReference>
<organism evidence="2 3">
    <name type="scientific">Pseudolycoriella hygida</name>
    <dbReference type="NCBI Taxonomy" id="35572"/>
    <lineage>
        <taxon>Eukaryota</taxon>
        <taxon>Metazoa</taxon>
        <taxon>Ecdysozoa</taxon>
        <taxon>Arthropoda</taxon>
        <taxon>Hexapoda</taxon>
        <taxon>Insecta</taxon>
        <taxon>Pterygota</taxon>
        <taxon>Neoptera</taxon>
        <taxon>Endopterygota</taxon>
        <taxon>Diptera</taxon>
        <taxon>Nematocera</taxon>
        <taxon>Sciaroidea</taxon>
        <taxon>Sciaridae</taxon>
        <taxon>Pseudolycoriella</taxon>
    </lineage>
</organism>
<comment type="caution">
    <text evidence="2">The sequence shown here is derived from an EMBL/GenBank/DDBJ whole genome shotgun (WGS) entry which is preliminary data.</text>
</comment>
<evidence type="ECO:0000313" key="3">
    <source>
        <dbReference type="Proteomes" id="UP001151699"/>
    </source>
</evidence>
<keyword evidence="1" id="KW-0732">Signal</keyword>
<reference evidence="2" key="1">
    <citation type="submission" date="2022-07" db="EMBL/GenBank/DDBJ databases">
        <authorList>
            <person name="Trinca V."/>
            <person name="Uliana J.V.C."/>
            <person name="Torres T.T."/>
            <person name="Ward R.J."/>
            <person name="Monesi N."/>
        </authorList>
    </citation>
    <scope>NUCLEOTIDE SEQUENCE</scope>
    <source>
        <strain evidence="2">HSMRA1968</strain>
        <tissue evidence="2">Whole embryos</tissue>
    </source>
</reference>
<name>A0A9Q0N593_9DIPT</name>
<feature type="signal peptide" evidence="1">
    <location>
        <begin position="1"/>
        <end position="29"/>
    </location>
</feature>
<feature type="chain" id="PRO_5040430667" evidence="1">
    <location>
        <begin position="30"/>
        <end position="89"/>
    </location>
</feature>
<evidence type="ECO:0000313" key="2">
    <source>
        <dbReference type="EMBL" id="KAJ6643316.1"/>
    </source>
</evidence>
<dbReference type="AlphaFoldDB" id="A0A9Q0N593"/>
<dbReference type="EMBL" id="WJQU01000002">
    <property type="protein sequence ID" value="KAJ6643316.1"/>
    <property type="molecule type" value="Genomic_DNA"/>
</dbReference>
<sequence>MFNNGRGFLLAFLVFTVIATVIIPEPVAAQVGCYKGYCWSWCGDRKSGSWCYTTKGRQNDEHWVGCSSPAECNENWQCANTCHPKDYKG</sequence>
<evidence type="ECO:0000256" key="1">
    <source>
        <dbReference type="SAM" id="SignalP"/>
    </source>
</evidence>
<gene>
    <name evidence="2" type="primary">ALL2_0</name>
    <name evidence="2" type="ORF">Bhyg_08276</name>
</gene>
<protein>
    <submittedName>
        <fullName evidence="2">Allergen Tha p 2</fullName>
    </submittedName>
</protein>